<accession>A0A7S1A539</accession>
<evidence type="ECO:0000259" key="3">
    <source>
        <dbReference type="PROSITE" id="PS50158"/>
    </source>
</evidence>
<dbReference type="InterPro" id="IPR001878">
    <property type="entry name" value="Znf_CCHC"/>
</dbReference>
<keyword evidence="1" id="KW-0862">Zinc</keyword>
<dbReference type="GO" id="GO:0003676">
    <property type="term" value="F:nucleic acid binding"/>
    <property type="evidence" value="ECO:0007669"/>
    <property type="project" value="InterPro"/>
</dbReference>
<dbReference type="EMBL" id="HBFQ01024461">
    <property type="protein sequence ID" value="CAD8842944.1"/>
    <property type="molecule type" value="Transcribed_RNA"/>
</dbReference>
<sequence>MKDELEVRDPRLHPDHRAKRARHAGGDRDWRAAVKREPEDSTRSSGASSAPVFEDPLSARIVDTLQRLLPPNGVSVPPRVPPEPELGSLLLDSLRNLLPAGGESAIACQGSEAGQMLLRVVQESTPQPARDPRVKRELRPTTSLSATDLEKFVGNDGEPIRLPPANVDPSALEEEELRSGDGVPHRLPPGFGAIPEDLVEERARQREEERIRRIKATQPCRFGRVCRRRDCMNAHPDGREIDTQLNLCAFGRRCKRKNCFYDHPDGREIDDDPSKGACKFGKKCRNPDCLYDHPEGRDPVAGTDLRVCYFCHDAGHLATDCPQNPESWAYSVDRERERRLANSETPALTNGPVPVVLGATSPAPPRGSDEATKA</sequence>
<dbReference type="SUPFAM" id="SSF57756">
    <property type="entry name" value="Retrovirus zinc finger-like domains"/>
    <property type="match status" value="1"/>
</dbReference>
<feature type="compositionally biased region" description="Basic and acidic residues" evidence="2">
    <location>
        <begin position="24"/>
        <end position="42"/>
    </location>
</feature>
<reference evidence="4" key="1">
    <citation type="submission" date="2021-01" db="EMBL/GenBank/DDBJ databases">
        <authorList>
            <person name="Corre E."/>
            <person name="Pelletier E."/>
            <person name="Niang G."/>
            <person name="Scheremetjew M."/>
            <person name="Finn R."/>
            <person name="Kale V."/>
            <person name="Holt S."/>
            <person name="Cochrane G."/>
            <person name="Meng A."/>
            <person name="Brown T."/>
            <person name="Cohen L."/>
        </authorList>
    </citation>
    <scope>NUCLEOTIDE SEQUENCE</scope>
</reference>
<dbReference type="AlphaFoldDB" id="A0A7S1A539"/>
<protein>
    <recommendedName>
        <fullName evidence="3">CCHC-type domain-containing protein</fullName>
    </recommendedName>
</protein>
<dbReference type="SMART" id="SM00343">
    <property type="entry name" value="ZnF_C2HC"/>
    <property type="match status" value="1"/>
</dbReference>
<dbReference type="Gene3D" id="4.10.1000.40">
    <property type="match status" value="2"/>
</dbReference>
<feature type="region of interest" description="Disordered" evidence="2">
    <location>
        <begin position="1"/>
        <end position="55"/>
    </location>
</feature>
<dbReference type="Pfam" id="PF14608">
    <property type="entry name" value="zf-CCCH_2"/>
    <property type="match status" value="3"/>
</dbReference>
<evidence type="ECO:0000256" key="2">
    <source>
        <dbReference type="SAM" id="MobiDB-lite"/>
    </source>
</evidence>
<dbReference type="PROSITE" id="PS50158">
    <property type="entry name" value="ZF_CCHC"/>
    <property type="match status" value="1"/>
</dbReference>
<organism evidence="4">
    <name type="scientific">Noctiluca scintillans</name>
    <name type="common">Sea sparkle</name>
    <name type="synonym">Red tide dinoflagellate</name>
    <dbReference type="NCBI Taxonomy" id="2966"/>
    <lineage>
        <taxon>Eukaryota</taxon>
        <taxon>Sar</taxon>
        <taxon>Alveolata</taxon>
        <taxon>Dinophyceae</taxon>
        <taxon>Noctilucales</taxon>
        <taxon>Noctilucaceae</taxon>
        <taxon>Noctiluca</taxon>
    </lineage>
</organism>
<feature type="domain" description="CCHC-type" evidence="3">
    <location>
        <begin position="308"/>
        <end position="323"/>
    </location>
</feature>
<dbReference type="GO" id="GO:0008270">
    <property type="term" value="F:zinc ion binding"/>
    <property type="evidence" value="ECO:0007669"/>
    <property type="project" value="UniProtKB-KW"/>
</dbReference>
<dbReference type="InterPro" id="IPR036875">
    <property type="entry name" value="Znf_CCHC_sf"/>
</dbReference>
<proteinExistence type="predicted"/>
<name>A0A7S1A539_NOCSC</name>
<keyword evidence="1" id="KW-0863">Zinc-finger</keyword>
<feature type="compositionally biased region" description="Basic and acidic residues" evidence="2">
    <location>
        <begin position="1"/>
        <end position="15"/>
    </location>
</feature>
<gene>
    <name evidence="4" type="ORF">NSCI0253_LOCUS17292</name>
</gene>
<evidence type="ECO:0000256" key="1">
    <source>
        <dbReference type="PROSITE-ProRule" id="PRU00047"/>
    </source>
</evidence>
<keyword evidence="1" id="KW-0479">Metal-binding</keyword>
<dbReference type="Gene3D" id="4.10.60.10">
    <property type="entry name" value="Zinc finger, CCHC-type"/>
    <property type="match status" value="1"/>
</dbReference>
<evidence type="ECO:0000313" key="4">
    <source>
        <dbReference type="EMBL" id="CAD8842944.1"/>
    </source>
</evidence>
<feature type="region of interest" description="Disordered" evidence="2">
    <location>
        <begin position="337"/>
        <end position="374"/>
    </location>
</feature>